<protein>
    <submittedName>
        <fullName evidence="2">Uncharacterized protein</fullName>
    </submittedName>
</protein>
<dbReference type="EMBL" id="VXIV02002600">
    <property type="protein sequence ID" value="KAF6024244.1"/>
    <property type="molecule type" value="Genomic_DNA"/>
</dbReference>
<keyword evidence="3" id="KW-1185">Reference proteome</keyword>
<dbReference type="AlphaFoldDB" id="A0A7J7JF42"/>
<feature type="transmembrane region" description="Helical" evidence="1">
    <location>
        <begin position="41"/>
        <end position="60"/>
    </location>
</feature>
<keyword evidence="1" id="KW-1133">Transmembrane helix</keyword>
<accession>A0A7J7JF42</accession>
<evidence type="ECO:0000313" key="3">
    <source>
        <dbReference type="Proteomes" id="UP000593567"/>
    </source>
</evidence>
<comment type="caution">
    <text evidence="2">The sequence shown here is derived from an EMBL/GenBank/DDBJ whole genome shotgun (WGS) entry which is preliminary data.</text>
</comment>
<keyword evidence="1" id="KW-0812">Transmembrane</keyword>
<evidence type="ECO:0000313" key="2">
    <source>
        <dbReference type="EMBL" id="KAF6024244.1"/>
    </source>
</evidence>
<dbReference type="Proteomes" id="UP000593567">
    <property type="component" value="Unassembled WGS sequence"/>
</dbReference>
<gene>
    <name evidence="2" type="ORF">EB796_017449</name>
</gene>
<proteinExistence type="predicted"/>
<evidence type="ECO:0000256" key="1">
    <source>
        <dbReference type="SAM" id="Phobius"/>
    </source>
</evidence>
<reference evidence="2" key="1">
    <citation type="submission" date="2020-06" db="EMBL/GenBank/DDBJ databases">
        <title>Draft genome of Bugula neritina, a colonial animal packing powerful symbionts and potential medicines.</title>
        <authorList>
            <person name="Rayko M."/>
        </authorList>
    </citation>
    <scope>NUCLEOTIDE SEQUENCE [LARGE SCALE GENOMIC DNA]</scope>
    <source>
        <strain evidence="2">Kwan_BN1</strain>
    </source>
</reference>
<keyword evidence="1" id="KW-0472">Membrane</keyword>
<sequence>MSTSLSTSCNSFTDIYTIFLLTSGKGEIAFSHFARGKVKKVIFSTSISWFSYAFMLYIRYCCACSCVPLIK</sequence>
<organism evidence="2 3">
    <name type="scientific">Bugula neritina</name>
    <name type="common">Brown bryozoan</name>
    <name type="synonym">Sertularia neritina</name>
    <dbReference type="NCBI Taxonomy" id="10212"/>
    <lineage>
        <taxon>Eukaryota</taxon>
        <taxon>Metazoa</taxon>
        <taxon>Spiralia</taxon>
        <taxon>Lophotrochozoa</taxon>
        <taxon>Bryozoa</taxon>
        <taxon>Gymnolaemata</taxon>
        <taxon>Cheilostomatida</taxon>
        <taxon>Flustrina</taxon>
        <taxon>Buguloidea</taxon>
        <taxon>Bugulidae</taxon>
        <taxon>Bugula</taxon>
    </lineage>
</organism>
<name>A0A7J7JF42_BUGNE</name>